<gene>
    <name evidence="14" type="primary">aroF</name>
    <name evidence="11" type="synonym">pheA</name>
    <name evidence="14" type="ORF">K7J14_09675</name>
</gene>
<evidence type="ECO:0000256" key="3">
    <source>
        <dbReference type="ARBA" id="ARBA00004741"/>
    </source>
</evidence>
<dbReference type="InterPro" id="IPR001086">
    <property type="entry name" value="Preph_deHydtase"/>
</dbReference>
<evidence type="ECO:0000256" key="8">
    <source>
        <dbReference type="ARBA" id="ARBA00023222"/>
    </source>
</evidence>
<dbReference type="Gene3D" id="3.30.70.1140">
    <property type="entry name" value="Phospho-2-dehydro-3-deoxyheptonate aldolase, domain 1"/>
    <property type="match status" value="1"/>
</dbReference>
<dbReference type="PROSITE" id="PS51671">
    <property type="entry name" value="ACT"/>
    <property type="match status" value="1"/>
</dbReference>
<dbReference type="CDD" id="cd13631">
    <property type="entry name" value="PBP2_Ct-PDT_like"/>
    <property type="match status" value="1"/>
</dbReference>
<evidence type="ECO:0000256" key="2">
    <source>
        <dbReference type="ARBA" id="ARBA00002364"/>
    </source>
</evidence>
<evidence type="ECO:0000313" key="14">
    <source>
        <dbReference type="EMBL" id="MCD1654967.1"/>
    </source>
</evidence>
<dbReference type="InterPro" id="IPR013785">
    <property type="entry name" value="Aldolase_TIM"/>
</dbReference>
<dbReference type="FunFam" id="3.40.190.10:FF:000034">
    <property type="entry name" value="Chorismate mutase/prephenate dehydratase"/>
    <property type="match status" value="1"/>
</dbReference>
<comment type="pathway">
    <text evidence="4">Metabolic intermediate biosynthesis; prephenate biosynthesis; prephenate from chorismate: step 1/1.</text>
</comment>
<dbReference type="GO" id="GO:0016832">
    <property type="term" value="F:aldehyde-lyase activity"/>
    <property type="evidence" value="ECO:0007669"/>
    <property type="project" value="InterPro"/>
</dbReference>
<keyword evidence="9 11" id="KW-0456">Lyase</keyword>
<dbReference type="EC" id="4.2.1.51" evidence="11"/>
<dbReference type="Proteomes" id="UP001198163">
    <property type="component" value="Unassembled WGS sequence"/>
</dbReference>
<dbReference type="NCBIfam" id="NF009239">
    <property type="entry name" value="PRK12595.1"/>
    <property type="match status" value="1"/>
</dbReference>
<dbReference type="Pfam" id="PF18152">
    <property type="entry name" value="DAHP_snth_FXD"/>
    <property type="match status" value="1"/>
</dbReference>
<evidence type="ECO:0000256" key="11">
    <source>
        <dbReference type="RuleBase" id="RU361254"/>
    </source>
</evidence>
<keyword evidence="15" id="KW-1185">Reference proteome</keyword>
<keyword evidence="5 11" id="KW-0028">Amino-acid biosynthesis</keyword>
<evidence type="ECO:0000256" key="10">
    <source>
        <dbReference type="ARBA" id="ARBA00047848"/>
    </source>
</evidence>
<dbReference type="Pfam" id="PF00800">
    <property type="entry name" value="PDT"/>
    <property type="match status" value="1"/>
</dbReference>
<keyword evidence="7 11" id="KW-0057">Aromatic amino acid biosynthesis</keyword>
<dbReference type="InterPro" id="IPR052899">
    <property type="entry name" value="Class-I_DAHP_synthase"/>
</dbReference>
<dbReference type="InterPro" id="IPR018528">
    <property type="entry name" value="Preph_deHydtase_CS"/>
</dbReference>
<dbReference type="Gene3D" id="3.20.20.70">
    <property type="entry name" value="Aldolase class I"/>
    <property type="match status" value="1"/>
</dbReference>
<protein>
    <recommendedName>
        <fullName evidence="11">Prephenate dehydratase</fullName>
        <shortName evidence="11">PDT</shortName>
        <ecNumber evidence="11">4.2.1.51</ecNumber>
    </recommendedName>
</protein>
<evidence type="ECO:0000256" key="4">
    <source>
        <dbReference type="ARBA" id="ARBA00004817"/>
    </source>
</evidence>
<proteinExistence type="predicted"/>
<organism evidence="14 15">
    <name type="scientific">Teretinema zuelzerae</name>
    <dbReference type="NCBI Taxonomy" id="156"/>
    <lineage>
        <taxon>Bacteria</taxon>
        <taxon>Pseudomonadati</taxon>
        <taxon>Spirochaetota</taxon>
        <taxon>Spirochaetia</taxon>
        <taxon>Spirochaetales</taxon>
        <taxon>Treponemataceae</taxon>
        <taxon>Teretinema</taxon>
    </lineage>
</organism>
<dbReference type="InterPro" id="IPR006268">
    <property type="entry name" value="DAHP_syn_2"/>
</dbReference>
<dbReference type="InterPro" id="IPR006218">
    <property type="entry name" value="DAHP1/KDSA"/>
</dbReference>
<dbReference type="Pfam" id="PF00793">
    <property type="entry name" value="DAHP_synth_1"/>
    <property type="match status" value="1"/>
</dbReference>
<comment type="pathway">
    <text evidence="3 11">Amino-acid biosynthesis; L-phenylalanine biosynthesis; phenylpyruvate from prephenate: step 1/1.</text>
</comment>
<comment type="catalytic activity">
    <reaction evidence="10 11">
        <text>prephenate + H(+) = 3-phenylpyruvate + CO2 + H2O</text>
        <dbReference type="Rhea" id="RHEA:21648"/>
        <dbReference type="ChEBI" id="CHEBI:15377"/>
        <dbReference type="ChEBI" id="CHEBI:15378"/>
        <dbReference type="ChEBI" id="CHEBI:16526"/>
        <dbReference type="ChEBI" id="CHEBI:18005"/>
        <dbReference type="ChEBI" id="CHEBI:29934"/>
        <dbReference type="EC" id="4.2.1.51"/>
    </reaction>
</comment>
<dbReference type="PANTHER" id="PTHR43018:SF2">
    <property type="entry name" value="PHOSPHO-2-DEHYDRO-3-DEOXYHEPTONATE ALDOLASE"/>
    <property type="match status" value="1"/>
</dbReference>
<dbReference type="CDD" id="cd04905">
    <property type="entry name" value="ACT_CM-PDT"/>
    <property type="match status" value="1"/>
</dbReference>
<feature type="domain" description="ACT" evidence="13">
    <location>
        <begin position="561"/>
        <end position="643"/>
    </location>
</feature>
<keyword evidence="6 14" id="KW-0808">Transferase</keyword>
<evidence type="ECO:0000259" key="12">
    <source>
        <dbReference type="PROSITE" id="PS51171"/>
    </source>
</evidence>
<evidence type="ECO:0000256" key="1">
    <source>
        <dbReference type="ARBA" id="ARBA00000824"/>
    </source>
</evidence>
<dbReference type="GO" id="GO:0009094">
    <property type="term" value="P:L-phenylalanine biosynthetic process"/>
    <property type="evidence" value="ECO:0007669"/>
    <property type="project" value="UniProtKB-KW"/>
</dbReference>
<dbReference type="Gene3D" id="3.30.70.260">
    <property type="match status" value="1"/>
</dbReference>
<dbReference type="GO" id="GO:0016740">
    <property type="term" value="F:transferase activity"/>
    <property type="evidence" value="ECO:0007669"/>
    <property type="project" value="UniProtKB-KW"/>
</dbReference>
<keyword evidence="8 11" id="KW-0584">Phenylalanine biosynthesis</keyword>
<dbReference type="Gene3D" id="3.40.190.10">
    <property type="entry name" value="Periplasmic binding protein-like II"/>
    <property type="match status" value="2"/>
</dbReference>
<feature type="domain" description="Prephenate dehydratase" evidence="12">
    <location>
        <begin position="370"/>
        <end position="548"/>
    </location>
</feature>
<name>A0AAE3EIA5_9SPIR</name>
<dbReference type="PANTHER" id="PTHR43018">
    <property type="entry name" value="PHOSPHO-2-DEHYDRO-3-DEOXYHEPTONATE ALDOLASE"/>
    <property type="match status" value="1"/>
</dbReference>
<dbReference type="InterPro" id="IPR002912">
    <property type="entry name" value="ACT_dom"/>
</dbReference>
<evidence type="ECO:0000313" key="15">
    <source>
        <dbReference type="Proteomes" id="UP001198163"/>
    </source>
</evidence>
<dbReference type="PROSITE" id="PS51171">
    <property type="entry name" value="PREPHENATE_DEHYDR_3"/>
    <property type="match status" value="1"/>
</dbReference>
<dbReference type="InterPro" id="IPR045865">
    <property type="entry name" value="ACT-like_dom_sf"/>
</dbReference>
<dbReference type="SUPFAM" id="SSF51569">
    <property type="entry name" value="Aldolase"/>
    <property type="match status" value="1"/>
</dbReference>
<accession>A0AAE3EIA5</accession>
<evidence type="ECO:0000256" key="6">
    <source>
        <dbReference type="ARBA" id="ARBA00022679"/>
    </source>
</evidence>
<dbReference type="PROSITE" id="PS00858">
    <property type="entry name" value="PREPHENATE_DEHYDR_2"/>
    <property type="match status" value="1"/>
</dbReference>
<dbReference type="InterPro" id="IPR041071">
    <property type="entry name" value="DAHP_snth_FXD"/>
</dbReference>
<evidence type="ECO:0000256" key="9">
    <source>
        <dbReference type="ARBA" id="ARBA00023239"/>
    </source>
</evidence>
<dbReference type="SUPFAM" id="SSF55021">
    <property type="entry name" value="ACT-like"/>
    <property type="match status" value="1"/>
</dbReference>
<reference evidence="14" key="1">
    <citation type="submission" date="2021-08" db="EMBL/GenBank/DDBJ databases">
        <title>Comparative analyses of Brucepasteria parasyntrophica and Teretinema zuelzerae.</title>
        <authorList>
            <person name="Song Y."/>
            <person name="Brune A."/>
        </authorList>
    </citation>
    <scope>NUCLEOTIDE SEQUENCE</scope>
    <source>
        <strain evidence="14">DSM 1903</strain>
    </source>
</reference>
<comment type="caution">
    <text evidence="14">The sequence shown here is derived from an EMBL/GenBank/DDBJ whole genome shotgun (WGS) entry which is preliminary data.</text>
</comment>
<evidence type="ECO:0000256" key="5">
    <source>
        <dbReference type="ARBA" id="ARBA00022605"/>
    </source>
</evidence>
<dbReference type="RefSeq" id="WP_230755669.1">
    <property type="nucleotide sequence ID" value="NZ_JAINWA010000003.1"/>
</dbReference>
<dbReference type="GO" id="GO:0004106">
    <property type="term" value="F:chorismate mutase activity"/>
    <property type="evidence" value="ECO:0007669"/>
    <property type="project" value="UniProtKB-EC"/>
</dbReference>
<evidence type="ECO:0000259" key="13">
    <source>
        <dbReference type="PROSITE" id="PS51671"/>
    </source>
</evidence>
<dbReference type="EMBL" id="JAINWA010000003">
    <property type="protein sequence ID" value="MCD1654967.1"/>
    <property type="molecule type" value="Genomic_DNA"/>
</dbReference>
<dbReference type="SUPFAM" id="SSF53850">
    <property type="entry name" value="Periplasmic binding protein-like II"/>
    <property type="match status" value="1"/>
</dbReference>
<sequence length="655" mass="70682">MVIVLEKNIRDDDKQRIRTFLEKNSLRVNEIAGDEETIFGAVGRVGIDPREVEILPGVQRVIPISKPYKMASREFKRDNSVVSVRGVKIGGNRVSVIAGPCAVESLEQMMESAARVAESGAVMLRGGAYKPRTSPYAFQGMAEEGVKILREAGDAYGLPVVTEIVSSEHIPAMIDYVDVYQIGARNMQNFELLKKVGALGRPVILKRGLSATIEEWLMAAEYLLASGTEDVILCERGIRTYEKATRNTLDLSAIPVLRSLTHLPIIVDPSHAVGVRDKVPPMGLAAVAAGADGLIVEVHPCPECALSDGAQSLYPAQFEKMMRDIEVLAPVVGRSVSRRRLQGKLSVPGTAAQSQNAAAAVAGRKNGPSVCAYAGGRGAYAEQAIRRYYDDDAASLPVQNFREVINAVLDGRADTGMLPIENSLAGSVYENYDNLARYEDIEIIGVATLRIEHSLLAVKGASIDGIETVYSHPQGLAQCSEFLAKYPHWKHIETESTSAAAELVASSGDPSKAAIASDVAGPLYRLDALKSGIETDPRNYTRFVVIARSGEVVCDAPNHASVIFSTANEPGSLHSALGLFMKHGLNLTKLESRPIQGEPWRYRFYANVSLPEGVGSSVVSAERIRSALAEMEKISQDNGIVQGVRVLGLYSAKEI</sequence>
<comment type="function">
    <text evidence="2">Catalyzes the Claisen rearrangement of chorismate to prephenate and the decarboxylation/dehydration of prephenate to phenylpyruvate.</text>
</comment>
<dbReference type="GO" id="GO:0004664">
    <property type="term" value="F:prephenate dehydratase activity"/>
    <property type="evidence" value="ECO:0007669"/>
    <property type="project" value="UniProtKB-UniRule"/>
</dbReference>
<evidence type="ECO:0000256" key="7">
    <source>
        <dbReference type="ARBA" id="ARBA00023141"/>
    </source>
</evidence>
<dbReference type="NCBIfam" id="NF006421">
    <property type="entry name" value="PRK08673.1"/>
    <property type="match status" value="1"/>
</dbReference>
<dbReference type="AlphaFoldDB" id="A0AAE3EIA5"/>
<dbReference type="NCBIfam" id="TIGR01361">
    <property type="entry name" value="DAHP_synth_Bsub"/>
    <property type="match status" value="1"/>
</dbReference>
<comment type="catalytic activity">
    <reaction evidence="1">
        <text>chorismate = prephenate</text>
        <dbReference type="Rhea" id="RHEA:13897"/>
        <dbReference type="ChEBI" id="CHEBI:29748"/>
        <dbReference type="ChEBI" id="CHEBI:29934"/>
        <dbReference type="EC" id="5.4.99.5"/>
    </reaction>
</comment>